<dbReference type="Proteomes" id="UP000830055">
    <property type="component" value="Chromosome"/>
</dbReference>
<proteinExistence type="predicted"/>
<name>A0ABN6LZ45_9BACT</name>
<gene>
    <name evidence="1" type="ORF">DPPLL_02330</name>
</gene>
<keyword evidence="2" id="KW-1185">Reference proteome</keyword>
<evidence type="ECO:0000313" key="1">
    <source>
        <dbReference type="EMBL" id="BDD85868.1"/>
    </source>
</evidence>
<evidence type="ECO:0008006" key="3">
    <source>
        <dbReference type="Google" id="ProtNLM"/>
    </source>
</evidence>
<dbReference type="InterPro" id="IPR014867">
    <property type="entry name" value="Spore_coat_CotH_CotH2/3/7"/>
</dbReference>
<organism evidence="1 2">
    <name type="scientific">Desulfofustis limnaeus</name>
    <dbReference type="NCBI Taxonomy" id="2740163"/>
    <lineage>
        <taxon>Bacteria</taxon>
        <taxon>Pseudomonadati</taxon>
        <taxon>Thermodesulfobacteriota</taxon>
        <taxon>Desulfobulbia</taxon>
        <taxon>Desulfobulbales</taxon>
        <taxon>Desulfocapsaceae</taxon>
        <taxon>Desulfofustis</taxon>
    </lineage>
</organism>
<accession>A0ABN6LZ45</accession>
<dbReference type="EMBL" id="AP025516">
    <property type="protein sequence ID" value="BDD85868.1"/>
    <property type="molecule type" value="Genomic_DNA"/>
</dbReference>
<reference evidence="1 2" key="1">
    <citation type="submission" date="2022-01" db="EMBL/GenBank/DDBJ databases">
        <title>Desulfofustis limnae sp. nov., a novel mesophilic sulfate-reducing bacterium isolated from marsh soil.</title>
        <authorList>
            <person name="Watanabe M."/>
            <person name="Takahashi A."/>
            <person name="Kojima H."/>
            <person name="Fukui M."/>
        </authorList>
    </citation>
    <scope>NUCLEOTIDE SEQUENCE [LARGE SCALE GENOMIC DNA]</scope>
    <source>
        <strain evidence="1 2">PPLL</strain>
    </source>
</reference>
<protein>
    <recommendedName>
        <fullName evidence="3">Spore coat protein CotH</fullName>
    </recommendedName>
</protein>
<dbReference type="Pfam" id="PF08757">
    <property type="entry name" value="CotH"/>
    <property type="match status" value="1"/>
</dbReference>
<sequence>MRFRCPVSVLLILIGLLLGLGALALEKFEGFARLKNAMQTTSVGSGVIDYGTLGSILKRLHLVAPEPTDYERFPAVQHSDEDLETLVFQKKRRVEEYAYGATTADERTFRSSAVIHNLQPDSTQWPIISIVVDDDFLHDPDTGIMVNREQKGGEWERIAEVSYAEEGKVLFETHAGIRMHGGKRLTTGEFTPGFRLYFRRKYGLEQVPTGLILPDLPVPLRTVVLQTSAWPPGYPLNNPIAYDIARKVGCEAPETRLVSIYLNGKPYSLGFATEHLSRRQWGQRLDGEDYFFVKYRSKNSERDLVSYREKIGTVLDEEVILNMQQVAQRMDLDNLTAQILAWAFCGTGDYCQGVAVGRRDDPASRLFYLTWDMDHSFWDGSARTYGFDRRHWQQPALEGFLEHKDKRRICWRTYIFNRLFYHDSAYQDHFLQRLNETLNHRLSPSFLRERLDYYRHMLAMSGQPHADYLDMLSRFFENRPSFIYSELHDLFSISPPSSCSISFPKGLSVRIDGYEYREPYHGYYYPSSPVSVALPDSFPDTLRAVWRVNGAQVEQPRLQLLLDSNTAIELLVMPASTEESPATTQ</sequence>
<evidence type="ECO:0000313" key="2">
    <source>
        <dbReference type="Proteomes" id="UP000830055"/>
    </source>
</evidence>